<reference evidence="1" key="1">
    <citation type="journal article" date="2021" name="PeerJ">
        <title>Extensive microbial diversity within the chicken gut microbiome revealed by metagenomics and culture.</title>
        <authorList>
            <person name="Gilroy R."/>
            <person name="Ravi A."/>
            <person name="Getino M."/>
            <person name="Pursley I."/>
            <person name="Horton D.L."/>
            <person name="Alikhan N.F."/>
            <person name="Baker D."/>
            <person name="Gharbi K."/>
            <person name="Hall N."/>
            <person name="Watson M."/>
            <person name="Adriaenssens E.M."/>
            <person name="Foster-Nyarko E."/>
            <person name="Jarju S."/>
            <person name="Secka A."/>
            <person name="Antonio M."/>
            <person name="Oren A."/>
            <person name="Chaudhuri R.R."/>
            <person name="La Ragione R."/>
            <person name="Hildebrand F."/>
            <person name="Pallen M.J."/>
        </authorList>
    </citation>
    <scope>NUCLEOTIDE SEQUENCE</scope>
    <source>
        <strain evidence="1">G4-2901</strain>
    </source>
</reference>
<dbReference type="Pfam" id="PF12954">
    <property type="entry name" value="DUF3843"/>
    <property type="match status" value="2"/>
</dbReference>
<dbReference type="EMBL" id="JAHLFW010000057">
    <property type="protein sequence ID" value="MBU3837918.1"/>
    <property type="molecule type" value="Genomic_DNA"/>
</dbReference>
<accession>A0A948TBE5</accession>
<comment type="caution">
    <text evidence="1">The sequence shown here is derived from an EMBL/GenBank/DDBJ whole genome shotgun (WGS) entry which is preliminary data.</text>
</comment>
<reference evidence="1" key="2">
    <citation type="submission" date="2021-04" db="EMBL/GenBank/DDBJ databases">
        <authorList>
            <person name="Gilroy R."/>
        </authorList>
    </citation>
    <scope>NUCLEOTIDE SEQUENCE</scope>
    <source>
        <strain evidence="1">G4-2901</strain>
    </source>
</reference>
<gene>
    <name evidence="1" type="ORF">H9777_06320</name>
</gene>
<organism evidence="1 2">
    <name type="scientific">Candidatus Phocaeicola faecigallinarum</name>
    <dbReference type="NCBI Taxonomy" id="2838732"/>
    <lineage>
        <taxon>Bacteria</taxon>
        <taxon>Pseudomonadati</taxon>
        <taxon>Bacteroidota</taxon>
        <taxon>Bacteroidia</taxon>
        <taxon>Bacteroidales</taxon>
        <taxon>Bacteroidaceae</taxon>
        <taxon>Phocaeicola</taxon>
    </lineage>
</organism>
<dbReference type="AlphaFoldDB" id="A0A948TBE5"/>
<name>A0A948TBE5_9BACT</name>
<proteinExistence type="predicted"/>
<sequence length="506" mass="59490">MRKIYPREWVSMHPYTKTDATDNYYCKLVNRIIELLYDYDIMEGETEPEDEVYEDTAIFLVGWFEDIISQTGVWQVFTSQCEKRYGSRLPFYEPGEDYYPDEINVEDIRFILWHCFQKDKIGERIYNPENTGILELANEIYDIFDEEFETAPVNERLQDFFDFSYLTEGDFIEYRNKVEWFYFNSYINMGCYECYLDSLSEQMEELGKRKELDDRTMDLMIYSFKINYVLSGRTPLLSITAPEYLKLLFEELTMNFIDAPCLHVDSRMRAFYLVTEDTDDYYVFKEVSGKEETYKVTKDSIELNAPRLIPGDTVVTTTLFKFGKYWQHNGAMNVFSIKDIPEIDDIKNDLSDTNKKAAYDDFVAATKGKHFVFLKGKEEVNDFISNKMKYKIAQGLKIPDTGNDVLMLCITPKQGISVVRNYCDCIASPDNPYYNKEKAEKNAFNFLTNSRLIPYETACELLDGGYLKDAALNSTKGLEYGKELVRKNARFMLDYFFNRCREKDLS</sequence>
<dbReference type="InterPro" id="IPR024214">
    <property type="entry name" value="DUF3843"/>
</dbReference>
<dbReference type="Proteomes" id="UP000783796">
    <property type="component" value="Unassembled WGS sequence"/>
</dbReference>
<evidence type="ECO:0000313" key="1">
    <source>
        <dbReference type="EMBL" id="MBU3837918.1"/>
    </source>
</evidence>
<evidence type="ECO:0000313" key="2">
    <source>
        <dbReference type="Proteomes" id="UP000783796"/>
    </source>
</evidence>
<protein>
    <submittedName>
        <fullName evidence="1">DUF3843 family protein</fullName>
    </submittedName>
</protein>